<dbReference type="RefSeq" id="WP_260643536.1">
    <property type="nucleotide sequence ID" value="NZ_CP104003.1"/>
</dbReference>
<dbReference type="KEGG" id="ssai:N0B31_09040"/>
<dbReference type="Proteomes" id="UP001057580">
    <property type="component" value="Chromosome"/>
</dbReference>
<organism evidence="2 3">
    <name type="scientific">Salinirubellus salinus</name>
    <dbReference type="NCBI Taxonomy" id="1364945"/>
    <lineage>
        <taxon>Archaea</taxon>
        <taxon>Methanobacteriati</taxon>
        <taxon>Methanobacteriota</taxon>
        <taxon>Stenosarchaea group</taxon>
        <taxon>Halobacteria</taxon>
        <taxon>Halobacteriales</taxon>
        <taxon>Natronomonadaceae</taxon>
        <taxon>Salinirubellus</taxon>
    </lineage>
</organism>
<evidence type="ECO:0000313" key="2">
    <source>
        <dbReference type="EMBL" id="UWM56422.1"/>
    </source>
</evidence>
<name>A0A9E7R6F0_9EURY</name>
<proteinExistence type="predicted"/>
<keyword evidence="3" id="KW-1185">Reference proteome</keyword>
<dbReference type="InterPro" id="IPR057160">
    <property type="entry name" value="DUF7838"/>
</dbReference>
<accession>A0A9E7R6F0</accession>
<dbReference type="Pfam" id="PF25208">
    <property type="entry name" value="DUF7838"/>
    <property type="match status" value="1"/>
</dbReference>
<evidence type="ECO:0000313" key="3">
    <source>
        <dbReference type="Proteomes" id="UP001057580"/>
    </source>
</evidence>
<sequence>MSLELEHECPECGETRTFWKVASMEVHLGTKMKWDCPECDYGFVQIDGNVDSSAV</sequence>
<evidence type="ECO:0000259" key="1">
    <source>
        <dbReference type="Pfam" id="PF25208"/>
    </source>
</evidence>
<feature type="domain" description="DUF7838" evidence="1">
    <location>
        <begin position="1"/>
        <end position="54"/>
    </location>
</feature>
<protein>
    <recommendedName>
        <fullName evidence="1">DUF7838 domain-containing protein</fullName>
    </recommendedName>
</protein>
<reference evidence="2" key="1">
    <citation type="submission" date="2022-09" db="EMBL/GenBank/DDBJ databases">
        <title>Diverse halophilic archaea isolated from saline environments.</title>
        <authorList>
            <person name="Cui H.-L."/>
        </authorList>
    </citation>
    <scope>NUCLEOTIDE SEQUENCE</scope>
    <source>
        <strain evidence="2">ZS-35-S2</strain>
    </source>
</reference>
<dbReference type="GeneID" id="74942564"/>
<dbReference type="AlphaFoldDB" id="A0A9E7R6F0"/>
<gene>
    <name evidence="2" type="ORF">N0B31_09040</name>
</gene>
<dbReference type="EMBL" id="CP104003">
    <property type="protein sequence ID" value="UWM56422.1"/>
    <property type="molecule type" value="Genomic_DNA"/>
</dbReference>